<feature type="compositionally biased region" description="Low complexity" evidence="1">
    <location>
        <begin position="92"/>
        <end position="113"/>
    </location>
</feature>
<name>A0AAN9P4H4_CLITE</name>
<proteinExistence type="predicted"/>
<dbReference type="SUPFAM" id="SSF57756">
    <property type="entry name" value="Retrovirus zinc finger-like domains"/>
    <property type="match status" value="1"/>
</dbReference>
<dbReference type="GO" id="GO:0003676">
    <property type="term" value="F:nucleic acid binding"/>
    <property type="evidence" value="ECO:0007669"/>
    <property type="project" value="InterPro"/>
</dbReference>
<evidence type="ECO:0000313" key="3">
    <source>
        <dbReference type="Proteomes" id="UP001359559"/>
    </source>
</evidence>
<evidence type="ECO:0000256" key="1">
    <source>
        <dbReference type="SAM" id="MobiDB-lite"/>
    </source>
</evidence>
<sequence>MPDRQQRRDFRGDRPYFRSFNSANRIPPKGQENQSSRNCTICGRIGHRDVDCWYKNKNNQQQVTQRQAVRPTGQGNGGSTANVSTNNAPRMQNVPRNNNSRQNNNSGRPGNNSTGRPGGNARVFTMNGAEVSQENDLVQGFQGGIIASTP</sequence>
<reference evidence="2 3" key="1">
    <citation type="submission" date="2024-01" db="EMBL/GenBank/DDBJ databases">
        <title>The genomes of 5 underutilized Papilionoideae crops provide insights into root nodulation and disease resistance.</title>
        <authorList>
            <person name="Yuan L."/>
        </authorList>
    </citation>
    <scope>NUCLEOTIDE SEQUENCE [LARGE SCALE GENOMIC DNA]</scope>
    <source>
        <strain evidence="2">LY-2023</strain>
        <tissue evidence="2">Leaf</tissue>
    </source>
</reference>
<feature type="compositionally biased region" description="Basic and acidic residues" evidence="1">
    <location>
        <begin position="1"/>
        <end position="16"/>
    </location>
</feature>
<dbReference type="AlphaFoldDB" id="A0AAN9P4H4"/>
<organism evidence="2 3">
    <name type="scientific">Clitoria ternatea</name>
    <name type="common">Butterfly pea</name>
    <dbReference type="NCBI Taxonomy" id="43366"/>
    <lineage>
        <taxon>Eukaryota</taxon>
        <taxon>Viridiplantae</taxon>
        <taxon>Streptophyta</taxon>
        <taxon>Embryophyta</taxon>
        <taxon>Tracheophyta</taxon>
        <taxon>Spermatophyta</taxon>
        <taxon>Magnoliopsida</taxon>
        <taxon>eudicotyledons</taxon>
        <taxon>Gunneridae</taxon>
        <taxon>Pentapetalae</taxon>
        <taxon>rosids</taxon>
        <taxon>fabids</taxon>
        <taxon>Fabales</taxon>
        <taxon>Fabaceae</taxon>
        <taxon>Papilionoideae</taxon>
        <taxon>50 kb inversion clade</taxon>
        <taxon>NPAAA clade</taxon>
        <taxon>indigoferoid/millettioid clade</taxon>
        <taxon>Phaseoleae</taxon>
        <taxon>Clitoria</taxon>
    </lineage>
</organism>
<feature type="region of interest" description="Disordered" evidence="1">
    <location>
        <begin position="59"/>
        <end position="123"/>
    </location>
</feature>
<feature type="region of interest" description="Disordered" evidence="1">
    <location>
        <begin position="1"/>
        <end position="37"/>
    </location>
</feature>
<evidence type="ECO:0000313" key="2">
    <source>
        <dbReference type="EMBL" id="KAK7284539.1"/>
    </source>
</evidence>
<comment type="caution">
    <text evidence="2">The sequence shown here is derived from an EMBL/GenBank/DDBJ whole genome shotgun (WGS) entry which is preliminary data.</text>
</comment>
<dbReference type="EMBL" id="JAYKXN010000005">
    <property type="protein sequence ID" value="KAK7284539.1"/>
    <property type="molecule type" value="Genomic_DNA"/>
</dbReference>
<dbReference type="GO" id="GO:0008270">
    <property type="term" value="F:zinc ion binding"/>
    <property type="evidence" value="ECO:0007669"/>
    <property type="project" value="InterPro"/>
</dbReference>
<protein>
    <recommendedName>
        <fullName evidence="4">CCHC-type domain-containing protein</fullName>
    </recommendedName>
</protein>
<accession>A0AAN9P4H4</accession>
<evidence type="ECO:0008006" key="4">
    <source>
        <dbReference type="Google" id="ProtNLM"/>
    </source>
</evidence>
<dbReference type="Proteomes" id="UP001359559">
    <property type="component" value="Unassembled WGS sequence"/>
</dbReference>
<dbReference type="InterPro" id="IPR036875">
    <property type="entry name" value="Znf_CCHC_sf"/>
</dbReference>
<gene>
    <name evidence="2" type="ORF">RJT34_19286</name>
</gene>
<keyword evidence="3" id="KW-1185">Reference proteome</keyword>
<feature type="compositionally biased region" description="Polar residues" evidence="1">
    <location>
        <begin position="79"/>
        <end position="90"/>
    </location>
</feature>